<dbReference type="AlphaFoldDB" id="A0A914CSQ0"/>
<dbReference type="GO" id="GO:0030514">
    <property type="term" value="P:negative regulation of BMP signaling pathway"/>
    <property type="evidence" value="ECO:0007669"/>
    <property type="project" value="TreeGrafter"/>
</dbReference>
<sequence length="438" mass="47788">MTEKVFENLCQEAYACLDQGLCYDEVGNHKEAREFYEKGLDLLNEAAYFQEMAKTEIYEKLVNLRSKVEIRLIEMKSPSTSNERNTIAEMRYQLENAENTEVELLFSIPDGVQIVVIRGEETSAPTPPSALDIFRIHDSYEISKIDISNDHLSSQNVPKAFIKVGPWAYPLIPGQTPVLQNEHGIYVVPNPTPEDPDMCVGIILPQDQLEVEKKFVEVLKKYSVVRTSNIEKSLTPEEKIGLSKKIAIFLIMNGQKLATKVENGGEKASAYIIKRGEAKRSKVKPREEPANVSPVVQKGVVYLHKGTKVVANATTFLLDKIGSVGTAVGTKVADSVKEGDGRGKRAARSTLTVAGGGFASAGLVFVSLEKAAKTMFKSFANESVETTRLKYGDEAAETSNRAFKATGHAASAGFNVINLGPKQLVGRVVMQGVGTAGG</sequence>
<dbReference type="PANTHER" id="PTHR21068:SF43">
    <property type="entry name" value="SPARTIN"/>
    <property type="match status" value="1"/>
</dbReference>
<protein>
    <submittedName>
        <fullName evidence="3">Inheritance of peroxisomes protein 1</fullName>
    </submittedName>
</protein>
<feature type="domain" description="Senescence" evidence="1">
    <location>
        <begin position="250"/>
        <end position="428"/>
    </location>
</feature>
<dbReference type="Pfam" id="PF06911">
    <property type="entry name" value="Senescence"/>
    <property type="match status" value="1"/>
</dbReference>
<organism evidence="2 3">
    <name type="scientific">Acrobeloides nanus</name>
    <dbReference type="NCBI Taxonomy" id="290746"/>
    <lineage>
        <taxon>Eukaryota</taxon>
        <taxon>Metazoa</taxon>
        <taxon>Ecdysozoa</taxon>
        <taxon>Nematoda</taxon>
        <taxon>Chromadorea</taxon>
        <taxon>Rhabditida</taxon>
        <taxon>Tylenchina</taxon>
        <taxon>Cephalobomorpha</taxon>
        <taxon>Cephaloboidea</taxon>
        <taxon>Cephalobidae</taxon>
        <taxon>Acrobeloides</taxon>
    </lineage>
</organism>
<dbReference type="WBParaSite" id="ACRNAN_scaffold13374.g15548.t1">
    <property type="protein sequence ID" value="ACRNAN_scaffold13374.g15548.t1"/>
    <property type="gene ID" value="ACRNAN_scaffold13374.g15548"/>
</dbReference>
<dbReference type="PANTHER" id="PTHR21068">
    <property type="entry name" value="SPARTIN"/>
    <property type="match status" value="1"/>
</dbReference>
<evidence type="ECO:0000313" key="3">
    <source>
        <dbReference type="WBParaSite" id="ACRNAN_scaffold13374.g15548.t1"/>
    </source>
</evidence>
<dbReference type="InterPro" id="IPR009686">
    <property type="entry name" value="Senescence/spartin_C"/>
</dbReference>
<evidence type="ECO:0000313" key="2">
    <source>
        <dbReference type="Proteomes" id="UP000887540"/>
    </source>
</evidence>
<dbReference type="GO" id="GO:0051301">
    <property type="term" value="P:cell division"/>
    <property type="evidence" value="ECO:0007669"/>
    <property type="project" value="TreeGrafter"/>
</dbReference>
<reference evidence="3" key="1">
    <citation type="submission" date="2022-11" db="UniProtKB">
        <authorList>
            <consortium name="WormBaseParasite"/>
        </authorList>
    </citation>
    <scope>IDENTIFICATION</scope>
</reference>
<name>A0A914CSQ0_9BILA</name>
<evidence type="ECO:0000259" key="1">
    <source>
        <dbReference type="Pfam" id="PF06911"/>
    </source>
</evidence>
<dbReference type="Proteomes" id="UP000887540">
    <property type="component" value="Unplaced"/>
</dbReference>
<dbReference type="GO" id="GO:0005886">
    <property type="term" value="C:plasma membrane"/>
    <property type="evidence" value="ECO:0007669"/>
    <property type="project" value="TreeGrafter"/>
</dbReference>
<dbReference type="InterPro" id="IPR045036">
    <property type="entry name" value="Spartin-like"/>
</dbReference>
<proteinExistence type="predicted"/>
<accession>A0A914CSQ0</accession>
<dbReference type="Gene3D" id="1.20.58.80">
    <property type="entry name" value="Phosphotransferase system, lactose/cellobiose-type IIA subunit"/>
    <property type="match status" value="1"/>
</dbReference>
<keyword evidence="2" id="KW-1185">Reference proteome</keyword>